<name>A0ABT8KPD4_9BACT</name>
<keyword evidence="3" id="KW-1185">Reference proteome</keyword>
<dbReference type="Pfam" id="PF19573">
    <property type="entry name" value="DUF6089"/>
    <property type="match status" value="1"/>
</dbReference>
<feature type="domain" description="DUF6089" evidence="1">
    <location>
        <begin position="60"/>
        <end position="192"/>
    </location>
</feature>
<dbReference type="Proteomes" id="UP001172082">
    <property type="component" value="Unassembled WGS sequence"/>
</dbReference>
<evidence type="ECO:0000313" key="2">
    <source>
        <dbReference type="EMBL" id="MDN5201558.1"/>
    </source>
</evidence>
<dbReference type="InterPro" id="IPR011250">
    <property type="entry name" value="OMP/PagP_B-barrel"/>
</dbReference>
<dbReference type="InterPro" id="IPR045743">
    <property type="entry name" value="DUF6089"/>
</dbReference>
<sequence>MKKLYIVSIFLLSMFLSYDFAEAQNRRRGSRISKQKNRMISRYRGGSVGDFSRKRYISIGGSLSAFNYFGDLAPKPSALSTDISFTRPGIGIVGLYRFGPRYSVRGTLSYGRLKGDDFDSADPADENARYRYVRNLQFRNNIFELAVTGVVDIIPNMGTFVARPTFVPYVFGGLAVFYHNPQALVPETDVNNGNAAFENAGQWVDLEPLGTEGQYISGSGVSPYKKIQIAIPLGIGVRYRVNHALDLSFEIGYRQLFFDYIDDVSGNYVDLGLFTDDLTRALSDRSREANAVESGEVRDLSVANRIITYTGADGRTYQVIAGYGDAHPESIRGNASDNDIYVVTSFQLTYILGGSLFGGAKYR</sequence>
<proteinExistence type="predicted"/>
<gene>
    <name evidence="2" type="ORF">QQ008_09305</name>
</gene>
<accession>A0ABT8KPD4</accession>
<reference evidence="2" key="1">
    <citation type="submission" date="2023-06" db="EMBL/GenBank/DDBJ databases">
        <title>Genomic of Parafulvivirga corallium.</title>
        <authorList>
            <person name="Wang G."/>
        </authorList>
    </citation>
    <scope>NUCLEOTIDE SEQUENCE</scope>
    <source>
        <strain evidence="2">BMA10</strain>
    </source>
</reference>
<evidence type="ECO:0000313" key="3">
    <source>
        <dbReference type="Proteomes" id="UP001172082"/>
    </source>
</evidence>
<organism evidence="2 3">
    <name type="scientific">Splendidivirga corallicola</name>
    <dbReference type="NCBI Taxonomy" id="3051826"/>
    <lineage>
        <taxon>Bacteria</taxon>
        <taxon>Pseudomonadati</taxon>
        <taxon>Bacteroidota</taxon>
        <taxon>Cytophagia</taxon>
        <taxon>Cytophagales</taxon>
        <taxon>Splendidivirgaceae</taxon>
        <taxon>Splendidivirga</taxon>
    </lineage>
</organism>
<dbReference type="EMBL" id="JAUJEA010000003">
    <property type="protein sequence ID" value="MDN5201558.1"/>
    <property type="molecule type" value="Genomic_DNA"/>
</dbReference>
<protein>
    <submittedName>
        <fullName evidence="2">DUF6089 family protein</fullName>
    </submittedName>
</protein>
<dbReference type="SUPFAM" id="SSF56925">
    <property type="entry name" value="OMPA-like"/>
    <property type="match status" value="1"/>
</dbReference>
<comment type="caution">
    <text evidence="2">The sequence shown here is derived from an EMBL/GenBank/DDBJ whole genome shotgun (WGS) entry which is preliminary data.</text>
</comment>
<dbReference type="RefSeq" id="WP_346751586.1">
    <property type="nucleotide sequence ID" value="NZ_JAUJEA010000003.1"/>
</dbReference>
<evidence type="ECO:0000259" key="1">
    <source>
        <dbReference type="Pfam" id="PF19573"/>
    </source>
</evidence>